<name>A0A0C9TS85_PAXIN</name>
<dbReference type="Proteomes" id="UP000053647">
    <property type="component" value="Unassembled WGS sequence"/>
</dbReference>
<evidence type="ECO:0000256" key="1">
    <source>
        <dbReference type="SAM" id="MobiDB-lite"/>
    </source>
</evidence>
<dbReference type="OrthoDB" id="3270804at2759"/>
<protein>
    <submittedName>
        <fullName evidence="2">Uncharacterized protein</fullName>
    </submittedName>
</protein>
<gene>
    <name evidence="2" type="ORF">PAXINDRAFT_157717</name>
</gene>
<feature type="region of interest" description="Disordered" evidence="1">
    <location>
        <begin position="104"/>
        <end position="134"/>
    </location>
</feature>
<feature type="compositionally biased region" description="Polar residues" evidence="1">
    <location>
        <begin position="106"/>
        <end position="128"/>
    </location>
</feature>
<accession>A0A0C9TS85</accession>
<keyword evidence="3" id="KW-1185">Reference proteome</keyword>
<organism evidence="2 3">
    <name type="scientific">Paxillus involutus ATCC 200175</name>
    <dbReference type="NCBI Taxonomy" id="664439"/>
    <lineage>
        <taxon>Eukaryota</taxon>
        <taxon>Fungi</taxon>
        <taxon>Dikarya</taxon>
        <taxon>Basidiomycota</taxon>
        <taxon>Agaricomycotina</taxon>
        <taxon>Agaricomycetes</taxon>
        <taxon>Agaricomycetidae</taxon>
        <taxon>Boletales</taxon>
        <taxon>Paxilineae</taxon>
        <taxon>Paxillaceae</taxon>
        <taxon>Paxillus</taxon>
    </lineage>
</organism>
<reference evidence="2 3" key="1">
    <citation type="submission" date="2014-06" db="EMBL/GenBank/DDBJ databases">
        <authorList>
            <consortium name="DOE Joint Genome Institute"/>
            <person name="Kuo A."/>
            <person name="Kohler A."/>
            <person name="Nagy L.G."/>
            <person name="Floudas D."/>
            <person name="Copeland A."/>
            <person name="Barry K.W."/>
            <person name="Cichocki N."/>
            <person name="Veneault-Fourrey C."/>
            <person name="LaButti K."/>
            <person name="Lindquist E.A."/>
            <person name="Lipzen A."/>
            <person name="Lundell T."/>
            <person name="Morin E."/>
            <person name="Murat C."/>
            <person name="Sun H."/>
            <person name="Tunlid A."/>
            <person name="Henrissat B."/>
            <person name="Grigoriev I.V."/>
            <person name="Hibbett D.S."/>
            <person name="Martin F."/>
            <person name="Nordberg H.P."/>
            <person name="Cantor M.N."/>
            <person name="Hua S.X."/>
        </authorList>
    </citation>
    <scope>NUCLEOTIDE SEQUENCE [LARGE SCALE GENOMIC DNA]</scope>
    <source>
        <strain evidence="2 3">ATCC 200175</strain>
    </source>
</reference>
<dbReference type="AlphaFoldDB" id="A0A0C9TS85"/>
<dbReference type="EMBL" id="KN819419">
    <property type="protein sequence ID" value="KIJ10056.1"/>
    <property type="molecule type" value="Genomic_DNA"/>
</dbReference>
<feature type="region of interest" description="Disordered" evidence="1">
    <location>
        <begin position="41"/>
        <end position="89"/>
    </location>
</feature>
<evidence type="ECO:0000313" key="3">
    <source>
        <dbReference type="Proteomes" id="UP000053647"/>
    </source>
</evidence>
<dbReference type="HOGENOM" id="CLU_1038651_0_0_1"/>
<proteinExistence type="predicted"/>
<reference evidence="3" key="2">
    <citation type="submission" date="2015-01" db="EMBL/GenBank/DDBJ databases">
        <title>Evolutionary Origins and Diversification of the Mycorrhizal Mutualists.</title>
        <authorList>
            <consortium name="DOE Joint Genome Institute"/>
            <consortium name="Mycorrhizal Genomics Consortium"/>
            <person name="Kohler A."/>
            <person name="Kuo A."/>
            <person name="Nagy L.G."/>
            <person name="Floudas D."/>
            <person name="Copeland A."/>
            <person name="Barry K.W."/>
            <person name="Cichocki N."/>
            <person name="Veneault-Fourrey C."/>
            <person name="LaButti K."/>
            <person name="Lindquist E.A."/>
            <person name="Lipzen A."/>
            <person name="Lundell T."/>
            <person name="Morin E."/>
            <person name="Murat C."/>
            <person name="Riley R."/>
            <person name="Ohm R."/>
            <person name="Sun H."/>
            <person name="Tunlid A."/>
            <person name="Henrissat B."/>
            <person name="Grigoriev I.V."/>
            <person name="Hibbett D.S."/>
            <person name="Martin F."/>
        </authorList>
    </citation>
    <scope>NUCLEOTIDE SEQUENCE [LARGE SCALE GENOMIC DNA]</scope>
    <source>
        <strain evidence="3">ATCC 200175</strain>
    </source>
</reference>
<feature type="compositionally biased region" description="Low complexity" evidence="1">
    <location>
        <begin position="44"/>
        <end position="77"/>
    </location>
</feature>
<sequence length="268" mass="28080">MRSHLPNPQLDAVLHLLSMLTLNPVDVQQLADAVSDWLPAPGLPESSPSQASAPAITPVASTTASTTNTSSKPPSSAQASTSDGCAPVDSPSTLTSANCDLVSASVEDSPTPTSPTCAFSMTSAGTTQPTPPSPGRAPFGTVALPPASTNTNTSQAATTLHHLPVTTVIVGGEAQYQHTYRGFAFDIPWSGSLRPFYLVTRGWRIGVFATWPCTSPYVLGISCSSYTRVQTLGDGLLRMLDAIDLGEAQWLAKICFLSHVLALPRFNL</sequence>
<evidence type="ECO:0000313" key="2">
    <source>
        <dbReference type="EMBL" id="KIJ10056.1"/>
    </source>
</evidence>